<dbReference type="CDD" id="cd13669">
    <property type="entry name" value="PBP2_TRAP_TM0322_like"/>
    <property type="match status" value="1"/>
</dbReference>
<accession>A0A9E2KPQ8</accession>
<dbReference type="NCBIfam" id="TIGR00787">
    <property type="entry name" value="dctP"/>
    <property type="match status" value="1"/>
</dbReference>
<comment type="caution">
    <text evidence="5">The sequence shown here is derived from an EMBL/GenBank/DDBJ whole genome shotgun (WGS) entry which is preliminary data.</text>
</comment>
<evidence type="ECO:0000256" key="3">
    <source>
        <dbReference type="ARBA" id="ARBA00022729"/>
    </source>
</evidence>
<evidence type="ECO:0000256" key="4">
    <source>
        <dbReference type="SAM" id="SignalP"/>
    </source>
</evidence>
<dbReference type="GO" id="GO:0055085">
    <property type="term" value="P:transmembrane transport"/>
    <property type="evidence" value="ECO:0007669"/>
    <property type="project" value="InterPro"/>
</dbReference>
<name>A0A9E2KPQ8_9GAMM</name>
<organism evidence="5 6">
    <name type="scientific">Candidatus Anaerobiospirillum merdipullorum</name>
    <dbReference type="NCBI Taxonomy" id="2838450"/>
    <lineage>
        <taxon>Bacteria</taxon>
        <taxon>Pseudomonadati</taxon>
        <taxon>Pseudomonadota</taxon>
        <taxon>Gammaproteobacteria</taxon>
        <taxon>Aeromonadales</taxon>
        <taxon>Succinivibrionaceae</taxon>
        <taxon>Anaerobiospirillum</taxon>
    </lineage>
</organism>
<keyword evidence="2" id="KW-0813">Transport</keyword>
<dbReference type="InterPro" id="IPR018389">
    <property type="entry name" value="DctP_fam"/>
</dbReference>
<keyword evidence="3 4" id="KW-0732">Signal</keyword>
<evidence type="ECO:0000256" key="2">
    <source>
        <dbReference type="ARBA" id="ARBA00022448"/>
    </source>
</evidence>
<reference evidence="5" key="2">
    <citation type="submission" date="2021-04" db="EMBL/GenBank/DDBJ databases">
        <authorList>
            <person name="Gilroy R."/>
        </authorList>
    </citation>
    <scope>NUCLEOTIDE SEQUENCE</scope>
    <source>
        <strain evidence="5">687</strain>
    </source>
</reference>
<feature type="chain" id="PRO_5038847899" evidence="4">
    <location>
        <begin position="19"/>
        <end position="350"/>
    </location>
</feature>
<comment type="similarity">
    <text evidence="1">Belongs to the bacterial solute-binding protein 7 family.</text>
</comment>
<dbReference type="PANTHER" id="PTHR33376:SF7">
    <property type="entry name" value="C4-DICARBOXYLATE-BINDING PROTEIN DCTB"/>
    <property type="match status" value="1"/>
</dbReference>
<reference evidence="5" key="1">
    <citation type="journal article" date="2021" name="PeerJ">
        <title>Extensive microbial diversity within the chicken gut microbiome revealed by metagenomics and culture.</title>
        <authorList>
            <person name="Gilroy R."/>
            <person name="Ravi A."/>
            <person name="Getino M."/>
            <person name="Pursley I."/>
            <person name="Horton D.L."/>
            <person name="Alikhan N.F."/>
            <person name="Baker D."/>
            <person name="Gharbi K."/>
            <person name="Hall N."/>
            <person name="Watson M."/>
            <person name="Adriaenssens E.M."/>
            <person name="Foster-Nyarko E."/>
            <person name="Jarju S."/>
            <person name="Secka A."/>
            <person name="Antonio M."/>
            <person name="Oren A."/>
            <person name="Chaudhuri R.R."/>
            <person name="La Ragione R."/>
            <person name="Hildebrand F."/>
            <person name="Pallen M.J."/>
        </authorList>
    </citation>
    <scope>NUCLEOTIDE SEQUENCE</scope>
    <source>
        <strain evidence="5">687</strain>
    </source>
</reference>
<dbReference type="PROSITE" id="PS51257">
    <property type="entry name" value="PROKAR_LIPOPROTEIN"/>
    <property type="match status" value="1"/>
</dbReference>
<dbReference type="EMBL" id="JAHLFG010000084">
    <property type="protein sequence ID" value="MBU3827341.1"/>
    <property type="molecule type" value="Genomic_DNA"/>
</dbReference>
<dbReference type="Gene3D" id="3.40.190.170">
    <property type="entry name" value="Bacterial extracellular solute-binding protein, family 7"/>
    <property type="match status" value="1"/>
</dbReference>
<dbReference type="Proteomes" id="UP000824150">
    <property type="component" value="Unassembled WGS sequence"/>
</dbReference>
<evidence type="ECO:0000313" key="5">
    <source>
        <dbReference type="EMBL" id="MBU3827341.1"/>
    </source>
</evidence>
<dbReference type="NCBIfam" id="NF037995">
    <property type="entry name" value="TRAP_S1"/>
    <property type="match status" value="1"/>
</dbReference>
<proteinExistence type="inferred from homology"/>
<protein>
    <submittedName>
        <fullName evidence="5">C4-dicarboxylate TRAP transporter substrate-binding protein</fullName>
    </submittedName>
</protein>
<dbReference type="InterPro" id="IPR004682">
    <property type="entry name" value="TRAP_DctP"/>
</dbReference>
<feature type="signal peptide" evidence="4">
    <location>
        <begin position="1"/>
        <end position="18"/>
    </location>
</feature>
<evidence type="ECO:0000256" key="1">
    <source>
        <dbReference type="ARBA" id="ARBA00009023"/>
    </source>
</evidence>
<dbReference type="PANTHER" id="PTHR33376">
    <property type="match status" value="1"/>
</dbReference>
<evidence type="ECO:0000313" key="6">
    <source>
        <dbReference type="Proteomes" id="UP000824150"/>
    </source>
</evidence>
<dbReference type="PIRSF" id="PIRSF006470">
    <property type="entry name" value="DctB"/>
    <property type="match status" value="1"/>
</dbReference>
<dbReference type="GO" id="GO:0030288">
    <property type="term" value="C:outer membrane-bounded periplasmic space"/>
    <property type="evidence" value="ECO:0007669"/>
    <property type="project" value="InterPro"/>
</dbReference>
<dbReference type="InterPro" id="IPR038404">
    <property type="entry name" value="TRAP_DctP_sf"/>
</dbReference>
<dbReference type="Pfam" id="PF03480">
    <property type="entry name" value="DctP"/>
    <property type="match status" value="1"/>
</dbReference>
<dbReference type="AlphaFoldDB" id="A0A9E2KPQ8"/>
<gene>
    <name evidence="5" type="ORF">IAA31_07645</name>
</gene>
<sequence>MLKQTLTVMTAAFALALAGCGGESTTASSTSTDNAAAAPAAEPIVLRVGYENHPGEPFDLGCQKWKELLEQKSGGTMKIELYPSSQLGSKDDIMDMMVAGEPVSTLTDGAFYADRGVPDMGIVFGPFLFDSWEQAFKLNSSPWYQEQAKKLEEVAHIHIVSTDWRYGARHTLTTSPVTKLEDFQGLKIRVPTNQIQVKGFEVLGATPTPMALGEVYTSIQQGTIDGVENPLAVLYNGKFQEVAKYLLLDAHVYNVTNLVVGVDFWNSLTAEQQKWLKESCDEAGAYQNQIQEQVEQELLKKFADEGITITEPTPEFKAQLKEAAAKFYTLPEFTKVWSPNLYETVKANMK</sequence>